<name>A0A8H7V0I9_9FUNG</name>
<protein>
    <submittedName>
        <fullName evidence="2">Uncharacterized protein</fullName>
    </submittedName>
</protein>
<evidence type="ECO:0000313" key="2">
    <source>
        <dbReference type="EMBL" id="KAG2198878.1"/>
    </source>
</evidence>
<evidence type="ECO:0000313" key="3">
    <source>
        <dbReference type="Proteomes" id="UP000603453"/>
    </source>
</evidence>
<evidence type="ECO:0000256" key="1">
    <source>
        <dbReference type="SAM" id="MobiDB-lite"/>
    </source>
</evidence>
<gene>
    <name evidence="2" type="ORF">INT47_010283</name>
</gene>
<feature type="region of interest" description="Disordered" evidence="1">
    <location>
        <begin position="20"/>
        <end position="40"/>
    </location>
</feature>
<dbReference type="AlphaFoldDB" id="A0A8H7V0I9"/>
<reference evidence="2" key="1">
    <citation type="submission" date="2020-12" db="EMBL/GenBank/DDBJ databases">
        <title>Metabolic potential, ecology and presence of endohyphal bacteria is reflected in genomic diversity of Mucoromycotina.</title>
        <authorList>
            <person name="Muszewska A."/>
            <person name="Okrasinska A."/>
            <person name="Steczkiewicz K."/>
            <person name="Drgas O."/>
            <person name="Orlowska M."/>
            <person name="Perlinska-Lenart U."/>
            <person name="Aleksandrzak-Piekarczyk T."/>
            <person name="Szatraj K."/>
            <person name="Zielenkiewicz U."/>
            <person name="Pilsyk S."/>
            <person name="Malc E."/>
            <person name="Mieczkowski P."/>
            <person name="Kruszewska J.S."/>
            <person name="Biernat P."/>
            <person name="Pawlowska J."/>
        </authorList>
    </citation>
    <scope>NUCLEOTIDE SEQUENCE</scope>
    <source>
        <strain evidence="2">WA0000017839</strain>
    </source>
</reference>
<organism evidence="2 3">
    <name type="scientific">Mucor saturninus</name>
    <dbReference type="NCBI Taxonomy" id="64648"/>
    <lineage>
        <taxon>Eukaryota</taxon>
        <taxon>Fungi</taxon>
        <taxon>Fungi incertae sedis</taxon>
        <taxon>Mucoromycota</taxon>
        <taxon>Mucoromycotina</taxon>
        <taxon>Mucoromycetes</taxon>
        <taxon>Mucorales</taxon>
        <taxon>Mucorineae</taxon>
        <taxon>Mucoraceae</taxon>
        <taxon>Mucor</taxon>
    </lineage>
</organism>
<keyword evidence="3" id="KW-1185">Reference proteome</keyword>
<sequence length="84" mass="9606">MYQVNLEDSINFLTSNNDGMFYRDDSPTSDDTSDTSTSSDIMEMERVRRILKLTTDKVNSIGLDDDLLCCEDWEDLLVLDENDG</sequence>
<dbReference type="EMBL" id="JAEPRD010000103">
    <property type="protein sequence ID" value="KAG2198878.1"/>
    <property type="molecule type" value="Genomic_DNA"/>
</dbReference>
<comment type="caution">
    <text evidence="2">The sequence shown here is derived from an EMBL/GenBank/DDBJ whole genome shotgun (WGS) entry which is preliminary data.</text>
</comment>
<accession>A0A8H7V0I9</accession>
<dbReference type="Proteomes" id="UP000603453">
    <property type="component" value="Unassembled WGS sequence"/>
</dbReference>
<proteinExistence type="predicted"/>